<dbReference type="OrthoDB" id="5801306at2"/>
<dbReference type="Gene3D" id="2.20.140.10">
    <property type="entry name" value="WGR domain"/>
    <property type="match status" value="1"/>
</dbReference>
<evidence type="ECO:0000313" key="2">
    <source>
        <dbReference type="EMBL" id="PLC44595.1"/>
    </source>
</evidence>
<dbReference type="RefSeq" id="WP_102065005.1">
    <property type="nucleotide sequence ID" value="NZ_PKQE01000001.1"/>
</dbReference>
<evidence type="ECO:0000313" key="3">
    <source>
        <dbReference type="Proteomes" id="UP000234456"/>
    </source>
</evidence>
<dbReference type="SUPFAM" id="SSF142921">
    <property type="entry name" value="WGR domain-like"/>
    <property type="match status" value="1"/>
</dbReference>
<organism evidence="2 3">
    <name type="scientific">Ralstonia pickettii</name>
    <name type="common">Burkholderia pickettii</name>
    <dbReference type="NCBI Taxonomy" id="329"/>
    <lineage>
        <taxon>Bacteria</taxon>
        <taxon>Pseudomonadati</taxon>
        <taxon>Pseudomonadota</taxon>
        <taxon>Betaproteobacteria</taxon>
        <taxon>Burkholderiales</taxon>
        <taxon>Burkholderiaceae</taxon>
        <taxon>Ralstonia</taxon>
    </lineage>
</organism>
<evidence type="ECO:0000259" key="1">
    <source>
        <dbReference type="Pfam" id="PF05406"/>
    </source>
</evidence>
<protein>
    <recommendedName>
        <fullName evidence="1">WGR domain-containing protein</fullName>
    </recommendedName>
</protein>
<feature type="domain" description="WGR" evidence="1">
    <location>
        <begin position="17"/>
        <end position="76"/>
    </location>
</feature>
<dbReference type="Proteomes" id="UP000234456">
    <property type="component" value="Unassembled WGS sequence"/>
</dbReference>
<name>A0A2N4TY22_RALPI</name>
<proteinExistence type="predicted"/>
<dbReference type="AlphaFoldDB" id="A0A2N4TY22"/>
<dbReference type="InterPro" id="IPR008893">
    <property type="entry name" value="WGR_domain"/>
</dbReference>
<sequence>MAEEIIIDCKFLTHTGGTKFYEVIQLHNVAAKRFVLVKRWGKKGVMESGGETKVEVFTDVRKCQHAAHKILEEKRKGKPGQGSYENFLAHFGLHGRAGTLTHGRAFEAIRDHYGVQAAEHLSHELMLGAFAAEPEQAPEVVFEKPATPIDRGDTWGSW</sequence>
<accession>A0A2N4TY22</accession>
<comment type="caution">
    <text evidence="2">The sequence shown here is derived from an EMBL/GenBank/DDBJ whole genome shotgun (WGS) entry which is preliminary data.</text>
</comment>
<dbReference type="EMBL" id="PKQE01000001">
    <property type="protein sequence ID" value="PLC44595.1"/>
    <property type="molecule type" value="Genomic_DNA"/>
</dbReference>
<gene>
    <name evidence="2" type="ORF">C0Q88_07910</name>
</gene>
<dbReference type="Pfam" id="PF05406">
    <property type="entry name" value="WGR"/>
    <property type="match status" value="1"/>
</dbReference>
<dbReference type="InterPro" id="IPR036930">
    <property type="entry name" value="WGR_dom_sf"/>
</dbReference>
<reference evidence="2 3" key="1">
    <citation type="submission" date="2017-12" db="EMBL/GenBank/DDBJ databases">
        <title>Draft genome sequence of Ralstonia pickettii 52.</title>
        <authorList>
            <person name="Zheng B."/>
        </authorList>
    </citation>
    <scope>NUCLEOTIDE SEQUENCE [LARGE SCALE GENOMIC DNA]</scope>
    <source>
        <strain evidence="2 3">52</strain>
    </source>
</reference>